<feature type="transmembrane region" description="Helical" evidence="1">
    <location>
        <begin position="86"/>
        <end position="104"/>
    </location>
</feature>
<reference evidence="2 3" key="1">
    <citation type="submission" date="2016-01" db="EMBL/GenBank/DDBJ databases">
        <title>Genome sequence of Oerskovia enterophila VJag, an agar and cellulose degrading bacterium.</title>
        <authorList>
            <person name="Poehlein A."/>
            <person name="Jag V."/>
            <person name="Bengelsdorf F."/>
            <person name="Duerre P."/>
            <person name="Daniel R."/>
        </authorList>
    </citation>
    <scope>NUCLEOTIDE SEQUENCE [LARGE SCALE GENOMIC DNA]</scope>
    <source>
        <strain evidence="2 3">VJag</strain>
    </source>
</reference>
<keyword evidence="1" id="KW-1133">Transmembrane helix</keyword>
<accession>A0A161XK47</accession>
<evidence type="ECO:0000256" key="1">
    <source>
        <dbReference type="SAM" id="Phobius"/>
    </source>
</evidence>
<gene>
    <name evidence="2" type="ORF">OJAG_01330</name>
</gene>
<keyword evidence="1" id="KW-0812">Transmembrane</keyword>
<protein>
    <submittedName>
        <fullName evidence="2">Uncharacterized protein</fullName>
    </submittedName>
</protein>
<dbReference type="RefSeq" id="WP_068706672.1">
    <property type="nucleotide sequence ID" value="NZ_LRIE01000024.1"/>
</dbReference>
<sequence length="241" mass="25301">MDTHRLSSPEALAWAGCGPWSRGGDAAAAGVGFTGGPTLRPEVDADSIEVLLRRREALWARLTPLAFFGVSMLMLSMSSSTNPRSWTWRVAALVAVAVVVLLAGRVRHTREGRVAAALEAGGPTALLLATCVPARSGWRLDLAAADAPGLVVASVRSPVLGTVLARFADQELSRAVSPETLRRAPWRAWAAEPVLVVGGRSACAVTALQGADGGSWILSRARRQPARRARVGTSERQGALA</sequence>
<dbReference type="EMBL" id="LRIE01000024">
    <property type="protein sequence ID" value="KZM37167.1"/>
    <property type="molecule type" value="Genomic_DNA"/>
</dbReference>
<evidence type="ECO:0000313" key="2">
    <source>
        <dbReference type="EMBL" id="KZM37167.1"/>
    </source>
</evidence>
<dbReference type="Proteomes" id="UP000076447">
    <property type="component" value="Unassembled WGS sequence"/>
</dbReference>
<dbReference type="AlphaFoldDB" id="A0A161XK47"/>
<dbReference type="PATRIC" id="fig|43678.3.peg.146"/>
<keyword evidence="1" id="KW-0472">Membrane</keyword>
<organism evidence="2 3">
    <name type="scientific">Oerskovia enterophila</name>
    <dbReference type="NCBI Taxonomy" id="43678"/>
    <lineage>
        <taxon>Bacteria</taxon>
        <taxon>Bacillati</taxon>
        <taxon>Actinomycetota</taxon>
        <taxon>Actinomycetes</taxon>
        <taxon>Micrococcales</taxon>
        <taxon>Cellulomonadaceae</taxon>
        <taxon>Oerskovia</taxon>
    </lineage>
</organism>
<name>A0A161XK47_9CELL</name>
<dbReference type="STRING" id="43678.OJAG_01330"/>
<proteinExistence type="predicted"/>
<feature type="transmembrane region" description="Helical" evidence="1">
    <location>
        <begin position="58"/>
        <end position="80"/>
    </location>
</feature>
<evidence type="ECO:0000313" key="3">
    <source>
        <dbReference type="Proteomes" id="UP000076447"/>
    </source>
</evidence>
<comment type="caution">
    <text evidence="2">The sequence shown here is derived from an EMBL/GenBank/DDBJ whole genome shotgun (WGS) entry which is preliminary data.</text>
</comment>